<proteinExistence type="predicted"/>
<dbReference type="RefSeq" id="WP_149813307.1">
    <property type="nucleotide sequence ID" value="NZ_VUKA01000010.1"/>
</dbReference>
<evidence type="ECO:0000259" key="1">
    <source>
        <dbReference type="Pfam" id="PF07883"/>
    </source>
</evidence>
<dbReference type="Gene3D" id="2.60.120.10">
    <property type="entry name" value="Jelly Rolls"/>
    <property type="match status" value="1"/>
</dbReference>
<keyword evidence="3" id="KW-1185">Reference proteome</keyword>
<accession>A0A5B2TDN8</accession>
<dbReference type="OrthoDB" id="9798585at2"/>
<dbReference type="InterPro" id="IPR011051">
    <property type="entry name" value="RmlC_Cupin_sf"/>
</dbReference>
<dbReference type="SUPFAM" id="SSF51182">
    <property type="entry name" value="RmlC-like cupins"/>
    <property type="match status" value="1"/>
</dbReference>
<evidence type="ECO:0000313" key="3">
    <source>
        <dbReference type="Proteomes" id="UP000322110"/>
    </source>
</evidence>
<protein>
    <submittedName>
        <fullName evidence="2">Cupin domain-containing protein</fullName>
    </submittedName>
</protein>
<sequence length="124" mass="13383">MDRTGSPVFGRLAAGGPRPSPGEECFLDLLAAPSGARVERILSLGASSSPDFWYEQGWDEFVLLVSGAARLVFQDGGECRLEAGDYVILPAFCRHRVAWTDPDRETLWLAVHMPASPPHDGGTA</sequence>
<evidence type="ECO:0000313" key="2">
    <source>
        <dbReference type="EMBL" id="KAA2212204.1"/>
    </source>
</evidence>
<dbReference type="EMBL" id="VUKA01000010">
    <property type="protein sequence ID" value="KAA2212204.1"/>
    <property type="molecule type" value="Genomic_DNA"/>
</dbReference>
<feature type="domain" description="Cupin type-2" evidence="1">
    <location>
        <begin position="45"/>
        <end position="111"/>
    </location>
</feature>
<dbReference type="AlphaFoldDB" id="A0A5B2TDN8"/>
<dbReference type="CDD" id="cd06981">
    <property type="entry name" value="cupin_reut_a1446"/>
    <property type="match status" value="1"/>
</dbReference>
<reference evidence="2 3" key="1">
    <citation type="journal article" date="2015" name="Int. J. Syst. Evol. Microbiol.">
        <title>Roseomonas oryzae sp. nov., isolated from paddy rhizosphere soil.</title>
        <authorList>
            <person name="Ramaprasad E.V."/>
            <person name="Sasikala Ch."/>
            <person name="Ramana Ch.V."/>
        </authorList>
    </citation>
    <scope>NUCLEOTIDE SEQUENCE [LARGE SCALE GENOMIC DNA]</scope>
    <source>
        <strain evidence="2 3">KCTC 42542</strain>
    </source>
</reference>
<dbReference type="InterPro" id="IPR014710">
    <property type="entry name" value="RmlC-like_jellyroll"/>
</dbReference>
<name>A0A5B2TDN8_9PROT</name>
<dbReference type="InterPro" id="IPR013096">
    <property type="entry name" value="Cupin_2"/>
</dbReference>
<gene>
    <name evidence="2" type="ORF">F0Q34_16320</name>
</gene>
<dbReference type="Pfam" id="PF07883">
    <property type="entry name" value="Cupin_2"/>
    <property type="match status" value="1"/>
</dbReference>
<organism evidence="2 3">
    <name type="scientific">Teichococcus oryzae</name>
    <dbReference type="NCBI Taxonomy" id="1608942"/>
    <lineage>
        <taxon>Bacteria</taxon>
        <taxon>Pseudomonadati</taxon>
        <taxon>Pseudomonadota</taxon>
        <taxon>Alphaproteobacteria</taxon>
        <taxon>Acetobacterales</taxon>
        <taxon>Roseomonadaceae</taxon>
        <taxon>Roseomonas</taxon>
    </lineage>
</organism>
<comment type="caution">
    <text evidence="2">The sequence shown here is derived from an EMBL/GenBank/DDBJ whole genome shotgun (WGS) entry which is preliminary data.</text>
</comment>
<dbReference type="Proteomes" id="UP000322110">
    <property type="component" value="Unassembled WGS sequence"/>
</dbReference>